<comment type="caution">
    <text evidence="2">The sequence shown here is derived from an EMBL/GenBank/DDBJ whole genome shotgun (WGS) entry which is preliminary data.</text>
</comment>
<dbReference type="PANTHER" id="PTHR32294:SF0">
    <property type="entry name" value="DNA POLYMERASE III SUBUNIT ALPHA"/>
    <property type="match status" value="1"/>
</dbReference>
<dbReference type="GO" id="GO:0006260">
    <property type="term" value="P:DNA replication"/>
    <property type="evidence" value="ECO:0007669"/>
    <property type="project" value="InterPro"/>
</dbReference>
<accession>T0Y093</accession>
<evidence type="ECO:0000259" key="1">
    <source>
        <dbReference type="Pfam" id="PF02811"/>
    </source>
</evidence>
<feature type="non-terminal residue" evidence="2">
    <location>
        <position position="177"/>
    </location>
</feature>
<gene>
    <name evidence="2" type="ORF">B2A_14910</name>
</gene>
<dbReference type="EMBL" id="AUZZ01010851">
    <property type="protein sequence ID" value="EQD28506.1"/>
    <property type="molecule type" value="Genomic_DNA"/>
</dbReference>
<dbReference type="Pfam" id="PF02811">
    <property type="entry name" value="PHP"/>
    <property type="match status" value="1"/>
</dbReference>
<dbReference type="PANTHER" id="PTHR32294">
    <property type="entry name" value="DNA POLYMERASE III SUBUNIT ALPHA"/>
    <property type="match status" value="1"/>
</dbReference>
<protein>
    <submittedName>
        <fullName evidence="2">DNA polymerase III holoenzyme alpha subunit</fullName>
    </submittedName>
</protein>
<reference evidence="2" key="1">
    <citation type="submission" date="2013-08" db="EMBL/GenBank/DDBJ databases">
        <authorList>
            <person name="Mendez C."/>
            <person name="Richter M."/>
            <person name="Ferrer M."/>
            <person name="Sanchez J."/>
        </authorList>
    </citation>
    <scope>NUCLEOTIDE SEQUENCE</scope>
</reference>
<organism evidence="2">
    <name type="scientific">mine drainage metagenome</name>
    <dbReference type="NCBI Taxonomy" id="410659"/>
    <lineage>
        <taxon>unclassified sequences</taxon>
        <taxon>metagenomes</taxon>
        <taxon>ecological metagenomes</taxon>
    </lineage>
</organism>
<feature type="non-terminal residue" evidence="2">
    <location>
        <position position="1"/>
    </location>
</feature>
<dbReference type="InterPro" id="IPR004013">
    <property type="entry name" value="PHP_dom"/>
</dbReference>
<dbReference type="Gene3D" id="3.20.20.140">
    <property type="entry name" value="Metal-dependent hydrolases"/>
    <property type="match status" value="1"/>
</dbReference>
<feature type="domain" description="PHP" evidence="1">
    <location>
        <begin position="2"/>
        <end position="116"/>
    </location>
</feature>
<dbReference type="AlphaFoldDB" id="T0Y093"/>
<reference evidence="2" key="2">
    <citation type="journal article" date="2014" name="ISME J.">
        <title>Microbial stratification in low pH oxic and suboxic macroscopic growths along an acid mine drainage.</title>
        <authorList>
            <person name="Mendez-Garcia C."/>
            <person name="Mesa V."/>
            <person name="Sprenger R.R."/>
            <person name="Richter M."/>
            <person name="Diez M.S."/>
            <person name="Solano J."/>
            <person name="Bargiela R."/>
            <person name="Golyshina O.V."/>
            <person name="Manteca A."/>
            <person name="Ramos J.L."/>
            <person name="Gallego J.R."/>
            <person name="Llorente I."/>
            <person name="Martins Dos Santos V.A."/>
            <person name="Jensen O.N."/>
            <person name="Pelaez A.I."/>
            <person name="Sanchez J."/>
            <person name="Ferrer M."/>
        </authorList>
    </citation>
    <scope>NUCLEOTIDE SEQUENCE</scope>
</reference>
<dbReference type="GO" id="GO:0008408">
    <property type="term" value="F:3'-5' exonuclease activity"/>
    <property type="evidence" value="ECO:0007669"/>
    <property type="project" value="InterPro"/>
</dbReference>
<sequence>ARGVQPIIGCQIGLARPDNSRLPPDPLVLLAQDAQGLANLQRLSSLGFLASDPGLKPQLPLATIAEHAAGVILLTGGTAGPLARLLAEGQRTAAEELLAGFTEAFADRTVIELHRHGLAIERGLEPGLIALADAAGLPLVATNECFFARPEMFAAHDALLCIAEGRTLAEPEPPPRD</sequence>
<dbReference type="InterPro" id="IPR004805">
    <property type="entry name" value="DnaE2/DnaE/PolC"/>
</dbReference>
<proteinExistence type="predicted"/>
<evidence type="ECO:0000313" key="2">
    <source>
        <dbReference type="EMBL" id="EQD28506.1"/>
    </source>
</evidence>
<name>T0Y093_9ZZZZ</name>